<keyword evidence="3" id="KW-1185">Reference proteome</keyword>
<comment type="caution">
    <text evidence="2">The sequence shown here is derived from an EMBL/GenBank/DDBJ whole genome shotgun (WGS) entry which is preliminary data.</text>
</comment>
<dbReference type="AlphaFoldDB" id="M7NB00"/>
<accession>M7NB00</accession>
<feature type="coiled-coil region" evidence="1">
    <location>
        <begin position="241"/>
        <end position="268"/>
    </location>
</feature>
<evidence type="ECO:0000313" key="2">
    <source>
        <dbReference type="EMBL" id="EMR04447.1"/>
    </source>
</evidence>
<evidence type="ECO:0000256" key="1">
    <source>
        <dbReference type="SAM" id="Coils"/>
    </source>
</evidence>
<proteinExistence type="predicted"/>
<name>M7NB00_9BACT</name>
<dbReference type="Proteomes" id="UP000011910">
    <property type="component" value="Unassembled WGS sequence"/>
</dbReference>
<gene>
    <name evidence="2" type="ORF">ADICEAN_00345</name>
</gene>
<evidence type="ECO:0000313" key="3">
    <source>
        <dbReference type="Proteomes" id="UP000011910"/>
    </source>
</evidence>
<dbReference type="STRING" id="1279009.ADICEAN_00345"/>
<keyword evidence="1" id="KW-0175">Coiled coil</keyword>
<protein>
    <submittedName>
        <fullName evidence="2">Uncharacterized protein</fullName>
    </submittedName>
</protein>
<dbReference type="EMBL" id="AODQ01000005">
    <property type="protein sequence ID" value="EMR04447.1"/>
    <property type="molecule type" value="Genomic_DNA"/>
</dbReference>
<sequence length="549" mass="61095">MDNLHTYYLPQADEETYWNYKIAQLRGEDLVQDDYEGKKRKSRALVMRLQADRDDYVFAPGQTFVLYPQPRYLIPTYKFRIPGDVRRYTILELLANNYIALYGTARGWNELKIHNKRCYTPLADGELKSIFYQVNADRDAGQGRVFCRKHVGKINPALQGDERKQALKDLLKAIWGTKREEAKVRIQDAYETLIAAGEIVTQAQLAELAGVGKSTVEKVWLEVTGLAQEESTSKAREKAGLTKKNKTKRMLQEAIQQLQAEGKKVTQQALANITPLGMATIKRHLAEIRKEEQPAITEEELLESIEPGEWWAFEEDTQPPVSGYFVNRAWGPRKEKKEKKTYSYKGPSTGAILKNRTRVAMLEAIEQLEKEGQEVTPQTVAQLAGRAEKTAKKHWVAVTGEQAPATKKESIQQAQKAAAYASADKKAANTLAQIIAAIQALLAANKKVTQQAVAEATGRGIATIKRNWTKQEIQQALTQPAPMAPAPKDVAAPALPAKNAQGVEFLEIEGELLAVYGSTAADVSAYRNDPGYLAGLDFLTLLEIQEAAA</sequence>
<organism evidence="2 3">
    <name type="scientific">Cesiribacter andamanensis AMV16</name>
    <dbReference type="NCBI Taxonomy" id="1279009"/>
    <lineage>
        <taxon>Bacteria</taxon>
        <taxon>Pseudomonadati</taxon>
        <taxon>Bacteroidota</taxon>
        <taxon>Cytophagia</taxon>
        <taxon>Cytophagales</taxon>
        <taxon>Cesiribacteraceae</taxon>
        <taxon>Cesiribacter</taxon>
    </lineage>
</organism>
<reference evidence="2 3" key="1">
    <citation type="journal article" date="2013" name="Genome Announc.">
        <title>Draft Genome Sequence of Cesiribacter andamanensis Strain AMV16T, Isolated from a Soil Sample from a Mud Volcano in the Andaman Islands, India.</title>
        <authorList>
            <person name="Shivaji S."/>
            <person name="Ara S."/>
            <person name="Begum Z."/>
            <person name="Srinivas T.N."/>
            <person name="Singh A."/>
            <person name="Kumar Pinnaka A."/>
        </authorList>
    </citation>
    <scope>NUCLEOTIDE SEQUENCE [LARGE SCALE GENOMIC DNA]</scope>
    <source>
        <strain evidence="2 3">AMV16</strain>
    </source>
</reference>